<dbReference type="Gene3D" id="4.10.240.10">
    <property type="entry name" value="Zn(2)-C6 fungal-type DNA-binding domain"/>
    <property type="match status" value="1"/>
</dbReference>
<dbReference type="InterPro" id="IPR051615">
    <property type="entry name" value="Transcr_Regulatory_Elem"/>
</dbReference>
<dbReference type="SUPFAM" id="SSF57701">
    <property type="entry name" value="Zn2/Cys6 DNA-binding domain"/>
    <property type="match status" value="1"/>
</dbReference>
<proteinExistence type="predicted"/>
<dbReference type="EMBL" id="KQ965806">
    <property type="protein sequence ID" value="KXS11211.1"/>
    <property type="molecule type" value="Genomic_DNA"/>
</dbReference>
<dbReference type="AlphaFoldDB" id="A0A139A372"/>
<dbReference type="SMART" id="SM00066">
    <property type="entry name" value="GAL4"/>
    <property type="match status" value="1"/>
</dbReference>
<feature type="compositionally biased region" description="Acidic residues" evidence="8">
    <location>
        <begin position="148"/>
        <end position="179"/>
    </location>
</feature>
<protein>
    <recommendedName>
        <fullName evidence="9">Zn(2)-C6 fungal-type domain-containing protein</fullName>
    </recommendedName>
</protein>
<keyword evidence="5" id="KW-0238">DNA-binding</keyword>
<feature type="region of interest" description="Disordered" evidence="8">
    <location>
        <begin position="79"/>
        <end position="205"/>
    </location>
</feature>
<dbReference type="InterPro" id="IPR036864">
    <property type="entry name" value="Zn2-C6_fun-type_DNA-bd_sf"/>
</dbReference>
<evidence type="ECO:0000256" key="7">
    <source>
        <dbReference type="ARBA" id="ARBA00023242"/>
    </source>
</evidence>
<evidence type="ECO:0000256" key="4">
    <source>
        <dbReference type="ARBA" id="ARBA00023015"/>
    </source>
</evidence>
<evidence type="ECO:0000256" key="2">
    <source>
        <dbReference type="ARBA" id="ARBA00022723"/>
    </source>
</evidence>
<evidence type="ECO:0000256" key="3">
    <source>
        <dbReference type="ARBA" id="ARBA00022833"/>
    </source>
</evidence>
<keyword evidence="2" id="KW-0479">Metal-binding</keyword>
<feature type="compositionally biased region" description="Basic residues" evidence="8">
    <location>
        <begin position="11"/>
        <end position="20"/>
    </location>
</feature>
<dbReference type="GO" id="GO:0005634">
    <property type="term" value="C:nucleus"/>
    <property type="evidence" value="ECO:0007669"/>
    <property type="project" value="UniProtKB-SubCell"/>
</dbReference>
<keyword evidence="3" id="KW-0862">Zinc</keyword>
<feature type="compositionally biased region" description="Low complexity" evidence="8">
    <location>
        <begin position="120"/>
        <end position="131"/>
    </location>
</feature>
<dbReference type="CDD" id="cd00067">
    <property type="entry name" value="GAL4"/>
    <property type="match status" value="1"/>
</dbReference>
<dbReference type="PANTHER" id="PTHR31313:SF81">
    <property type="entry name" value="TY1 ENHANCER ACTIVATOR"/>
    <property type="match status" value="1"/>
</dbReference>
<dbReference type="Proteomes" id="UP000070544">
    <property type="component" value="Unassembled WGS sequence"/>
</dbReference>
<feature type="region of interest" description="Disordered" evidence="8">
    <location>
        <begin position="906"/>
        <end position="932"/>
    </location>
</feature>
<dbReference type="PANTHER" id="PTHR31313">
    <property type="entry name" value="TY1 ENHANCER ACTIVATOR"/>
    <property type="match status" value="1"/>
</dbReference>
<reference evidence="10 11" key="1">
    <citation type="journal article" date="2015" name="Genome Biol. Evol.">
        <title>Phylogenomic analyses indicate that early fungi evolved digesting cell walls of algal ancestors of land plants.</title>
        <authorList>
            <person name="Chang Y."/>
            <person name="Wang S."/>
            <person name="Sekimoto S."/>
            <person name="Aerts A.L."/>
            <person name="Choi C."/>
            <person name="Clum A."/>
            <person name="LaButti K.M."/>
            <person name="Lindquist E.A."/>
            <person name="Yee Ngan C."/>
            <person name="Ohm R.A."/>
            <person name="Salamov A.A."/>
            <person name="Grigoriev I.V."/>
            <person name="Spatafora J.W."/>
            <person name="Berbee M.L."/>
        </authorList>
    </citation>
    <scope>NUCLEOTIDE SEQUENCE [LARGE SCALE GENOMIC DNA]</scope>
    <source>
        <strain evidence="10 11">JEL478</strain>
    </source>
</reference>
<dbReference type="OrthoDB" id="39175at2759"/>
<name>A0A139A372_GONPJ</name>
<dbReference type="CDD" id="cd12148">
    <property type="entry name" value="fungal_TF_MHR"/>
    <property type="match status" value="1"/>
</dbReference>
<feature type="domain" description="Zn(2)-C6 fungal-type" evidence="9">
    <location>
        <begin position="38"/>
        <end position="67"/>
    </location>
</feature>
<feature type="region of interest" description="Disordered" evidence="8">
    <location>
        <begin position="1"/>
        <end position="30"/>
    </location>
</feature>
<evidence type="ECO:0000313" key="10">
    <source>
        <dbReference type="EMBL" id="KXS11211.1"/>
    </source>
</evidence>
<dbReference type="GO" id="GO:0000981">
    <property type="term" value="F:DNA-binding transcription factor activity, RNA polymerase II-specific"/>
    <property type="evidence" value="ECO:0007669"/>
    <property type="project" value="InterPro"/>
</dbReference>
<dbReference type="GO" id="GO:0008270">
    <property type="term" value="F:zinc ion binding"/>
    <property type="evidence" value="ECO:0007669"/>
    <property type="project" value="InterPro"/>
</dbReference>
<dbReference type="Pfam" id="PF00172">
    <property type="entry name" value="Zn_clus"/>
    <property type="match status" value="1"/>
</dbReference>
<dbReference type="InterPro" id="IPR001138">
    <property type="entry name" value="Zn2Cys6_DnaBD"/>
</dbReference>
<evidence type="ECO:0000256" key="5">
    <source>
        <dbReference type="ARBA" id="ARBA00023125"/>
    </source>
</evidence>
<sequence>MDVGDGDEWKKKTKKDKKSKKGEDGDAPRKKRVRIAKACDLCVVKKLKCDGSEPCFRCKTTSQSCTYLRQHKVPVRRKKHYYDDGDLPLGFTPRPQPIVPNGRSNAAMDPYPDQLGLNVQRQGKPPGSGQPKKQKRPSAAGSRRPWEEESDEEESSSDDESAEEYSEDEDSGEDNDESTTEVNGGAPLKRKRTNSAPLPPLMSAGINGALNGSDALQLAPRSRHSSIVYGNHQAPPAMGMGMPRPKPSGTVSISEILPEQGDEFPGANGFMSLVSRPGPRRWSSLSTTQLNAIQMSVPDDIPLFADLPPLPTQEIQNLLVGLYFEKVWPWLPCIDKTRFLRDFASYPPILTYSIYACAARYCEDPSIDSRQHPTSTPNLMLIRCARLLPTVFDVRRPTVHHVQAILNMCVQSNTRPEFEQGRMWVGMAMVVARIVGLCTEGGVDGAGGTAAESWNRGISTITEGEDKERKMDEMRRTWYCCLAYDRFAGMSEPRTWSAALDEGRDVRIPPPWSIHDGPPSQIELTGGQPKSDALMSLYSLYARVVEFRQHCSRKGVDPCDLATQSGKRMYSKLRYLDGIVVGWYRSLPDSVRSLNIKDGEQGRKTFLESAYMLMIFYAMRVILNGPTTVLSTEELVASSPATLHAWMSTPCFLISTTSAGNISRVLESVLDLEGERGMDFASPLLWVCIWKSAIIRAVSVRAVRVYSGVSVNGRTTSGPAAAPGIDPAAVVARETRELAAFRRAVYAIRKWWIPASEARSKRSLFEHVFHEIGFPIGWKPDPSEVVEDEGEERVAKMAAVVIVREEVPSHAGSAEPNNVSSHGSPEGMEGVLRPYPVHPLGWPDHMISGNTNGSVQGESTDMSDMDDLDVQRHAQDAHHYELATTPAGVGAPTPPPMGLTEWDLQFSVGGDTNPGGHPGDDSHDILSGGQSTWRPGVSGGLYGYLGSASSPGGFWGNVAPSPAGETIN</sequence>
<dbReference type="PROSITE" id="PS50048">
    <property type="entry name" value="ZN2_CY6_FUNGAL_2"/>
    <property type="match status" value="1"/>
</dbReference>
<dbReference type="Pfam" id="PF04082">
    <property type="entry name" value="Fungal_trans"/>
    <property type="match status" value="1"/>
</dbReference>
<organism evidence="10 11">
    <name type="scientific">Gonapodya prolifera (strain JEL478)</name>
    <name type="common">Monoblepharis prolifera</name>
    <dbReference type="NCBI Taxonomy" id="1344416"/>
    <lineage>
        <taxon>Eukaryota</taxon>
        <taxon>Fungi</taxon>
        <taxon>Fungi incertae sedis</taxon>
        <taxon>Chytridiomycota</taxon>
        <taxon>Chytridiomycota incertae sedis</taxon>
        <taxon>Monoblepharidomycetes</taxon>
        <taxon>Monoblepharidales</taxon>
        <taxon>Gonapodyaceae</taxon>
        <taxon>Gonapodya</taxon>
    </lineage>
</organism>
<dbReference type="InterPro" id="IPR007219">
    <property type="entry name" value="XnlR_reg_dom"/>
</dbReference>
<feature type="compositionally biased region" description="Polar residues" evidence="8">
    <location>
        <begin position="848"/>
        <end position="860"/>
    </location>
</feature>
<evidence type="ECO:0000259" key="9">
    <source>
        <dbReference type="PROSITE" id="PS50048"/>
    </source>
</evidence>
<evidence type="ECO:0000313" key="11">
    <source>
        <dbReference type="Proteomes" id="UP000070544"/>
    </source>
</evidence>
<evidence type="ECO:0000256" key="1">
    <source>
        <dbReference type="ARBA" id="ARBA00004123"/>
    </source>
</evidence>
<dbReference type="GO" id="GO:0006351">
    <property type="term" value="P:DNA-templated transcription"/>
    <property type="evidence" value="ECO:0007669"/>
    <property type="project" value="InterPro"/>
</dbReference>
<keyword evidence="6" id="KW-0804">Transcription</keyword>
<evidence type="ECO:0000256" key="8">
    <source>
        <dbReference type="SAM" id="MobiDB-lite"/>
    </source>
</evidence>
<evidence type="ECO:0000256" key="6">
    <source>
        <dbReference type="ARBA" id="ARBA00023163"/>
    </source>
</evidence>
<keyword evidence="7" id="KW-0539">Nucleus</keyword>
<keyword evidence="4" id="KW-0805">Transcription regulation</keyword>
<dbReference type="GO" id="GO:0003677">
    <property type="term" value="F:DNA binding"/>
    <property type="evidence" value="ECO:0007669"/>
    <property type="project" value="UniProtKB-KW"/>
</dbReference>
<feature type="region of interest" description="Disordered" evidence="8">
    <location>
        <begin position="807"/>
        <end position="863"/>
    </location>
</feature>
<gene>
    <name evidence="10" type="ORF">M427DRAFT_61001</name>
</gene>
<accession>A0A139A372</accession>
<keyword evidence="11" id="KW-1185">Reference proteome</keyword>
<comment type="subcellular location">
    <subcellularLocation>
        <location evidence="1">Nucleus</location>
    </subcellularLocation>
</comment>